<dbReference type="Pfam" id="PF13677">
    <property type="entry name" value="MotB_plug"/>
    <property type="match status" value="1"/>
</dbReference>
<dbReference type="InterPro" id="IPR050330">
    <property type="entry name" value="Bact_OuterMem_StrucFunc"/>
</dbReference>
<comment type="subcellular location">
    <subcellularLocation>
        <location evidence="1">Cell membrane</location>
        <topology evidence="1">Single-pass membrane protein</topology>
    </subcellularLocation>
</comment>
<evidence type="ECO:0000256" key="4">
    <source>
        <dbReference type="ARBA" id="ARBA00022692"/>
    </source>
</evidence>
<feature type="transmembrane region" description="Helical" evidence="9">
    <location>
        <begin position="28"/>
        <end position="47"/>
    </location>
</feature>
<keyword evidence="11" id="KW-0966">Cell projection</keyword>
<dbReference type="GO" id="GO:0005886">
    <property type="term" value="C:plasma membrane"/>
    <property type="evidence" value="ECO:0007669"/>
    <property type="project" value="UniProtKB-SubCell"/>
</dbReference>
<evidence type="ECO:0000256" key="7">
    <source>
        <dbReference type="PROSITE-ProRule" id="PRU00473"/>
    </source>
</evidence>
<feature type="region of interest" description="Disordered" evidence="8">
    <location>
        <begin position="70"/>
        <end position="155"/>
    </location>
</feature>
<dbReference type="PROSITE" id="PS51123">
    <property type="entry name" value="OMPA_2"/>
    <property type="match status" value="1"/>
</dbReference>
<evidence type="ECO:0000256" key="3">
    <source>
        <dbReference type="ARBA" id="ARBA00022475"/>
    </source>
</evidence>
<dbReference type="PANTHER" id="PTHR30329">
    <property type="entry name" value="STATOR ELEMENT OF FLAGELLAR MOTOR COMPLEX"/>
    <property type="match status" value="1"/>
</dbReference>
<keyword evidence="12" id="KW-1185">Reference proteome</keyword>
<feature type="compositionally biased region" description="Basic and acidic residues" evidence="8">
    <location>
        <begin position="144"/>
        <end position="155"/>
    </location>
</feature>
<keyword evidence="3" id="KW-1003">Cell membrane</keyword>
<evidence type="ECO:0000256" key="6">
    <source>
        <dbReference type="ARBA" id="ARBA00023136"/>
    </source>
</evidence>
<evidence type="ECO:0000313" key="11">
    <source>
        <dbReference type="EMBL" id="BBD77795.1"/>
    </source>
</evidence>
<dbReference type="InterPro" id="IPR006665">
    <property type="entry name" value="OmpA-like"/>
</dbReference>
<keyword evidence="11" id="KW-0282">Flagellum</keyword>
<name>A0A2Z6DZY7_HYDTE</name>
<dbReference type="NCBIfam" id="NF006548">
    <property type="entry name" value="PRK09041.1"/>
    <property type="match status" value="1"/>
</dbReference>
<dbReference type="InterPro" id="IPR036737">
    <property type="entry name" value="OmpA-like_sf"/>
</dbReference>
<keyword evidence="5 9" id="KW-1133">Transmembrane helix</keyword>
<evidence type="ECO:0000256" key="9">
    <source>
        <dbReference type="SAM" id="Phobius"/>
    </source>
</evidence>
<evidence type="ECO:0000256" key="2">
    <source>
        <dbReference type="ARBA" id="ARBA00008914"/>
    </source>
</evidence>
<proteinExistence type="inferred from homology"/>
<dbReference type="KEGG" id="htl:HPTL_1533"/>
<dbReference type="SUPFAM" id="SSF103088">
    <property type="entry name" value="OmpA-like"/>
    <property type="match status" value="1"/>
</dbReference>
<dbReference type="InterPro" id="IPR025713">
    <property type="entry name" value="MotB-like_N_dom"/>
</dbReference>
<organism evidence="11 12">
    <name type="scientific">Hydrogenophilus thermoluteolus</name>
    <name type="common">Pseudomonas hydrogenothermophila</name>
    <dbReference type="NCBI Taxonomy" id="297"/>
    <lineage>
        <taxon>Bacteria</taxon>
        <taxon>Pseudomonadati</taxon>
        <taxon>Pseudomonadota</taxon>
        <taxon>Hydrogenophilia</taxon>
        <taxon>Hydrogenophilales</taxon>
        <taxon>Hydrogenophilaceae</taxon>
        <taxon>Hydrogenophilus</taxon>
    </lineage>
</organism>
<accession>A0A2Z6DZY7</accession>
<dbReference type="RefSeq" id="WP_119335501.1">
    <property type="nucleotide sequence ID" value="NZ_AP018558.1"/>
</dbReference>
<keyword evidence="11" id="KW-0969">Cilium</keyword>
<evidence type="ECO:0000256" key="1">
    <source>
        <dbReference type="ARBA" id="ARBA00004162"/>
    </source>
</evidence>
<dbReference type="EMBL" id="AP018558">
    <property type="protein sequence ID" value="BBD77795.1"/>
    <property type="molecule type" value="Genomic_DNA"/>
</dbReference>
<dbReference type="Pfam" id="PF00691">
    <property type="entry name" value="OmpA"/>
    <property type="match status" value="1"/>
</dbReference>
<keyword evidence="4 9" id="KW-0812">Transmembrane</keyword>
<feature type="domain" description="OmpA-like" evidence="10">
    <location>
        <begin position="191"/>
        <end position="311"/>
    </location>
</feature>
<dbReference type="AlphaFoldDB" id="A0A2Z6DZY7"/>
<dbReference type="CDD" id="cd07185">
    <property type="entry name" value="OmpA_C-like"/>
    <property type="match status" value="1"/>
</dbReference>
<dbReference type="Proteomes" id="UP000262004">
    <property type="component" value="Chromosome"/>
</dbReference>
<dbReference type="Gene3D" id="3.30.1330.60">
    <property type="entry name" value="OmpA-like domain"/>
    <property type="match status" value="1"/>
</dbReference>
<dbReference type="OrthoDB" id="9809186at2"/>
<protein>
    <submittedName>
        <fullName evidence="11">Flagellar motor protein MotB</fullName>
    </submittedName>
</protein>
<evidence type="ECO:0000313" key="12">
    <source>
        <dbReference type="Proteomes" id="UP000262004"/>
    </source>
</evidence>
<gene>
    <name evidence="11" type="ORF">HPTL_1533</name>
</gene>
<evidence type="ECO:0000256" key="5">
    <source>
        <dbReference type="ARBA" id="ARBA00022989"/>
    </source>
</evidence>
<sequence length="334" mass="36862">MRDDTQQPIVVKRVKKVSGGAHGGAWKIAYADFVTAMMAFFLLMWLLGSTAKGDLDGIAQFFQNPLRVAREGGSGSGDAERIIPGGGEDLSRRVGQVKRGDTPSKSTFQRDGGEGSLPTKGRSDNKNESPDVQRVQGATSDAEAQERENQKRRELAQMERVRSLLEAMIEADNTLRALRDQIRMQITEDGLAIEIVDEKNRPMFASGSSEVQPYMRDLLRLIGRTLSGIENKIMIAGHTDATPFANNGRGISNWELSADRANAARRELVAGGLDPEKVFRVVGMADTVPFVPEDPYAPQNRRISIIVLKREAEEDLRKQASQITETLRRGVARE</sequence>
<dbReference type="PANTHER" id="PTHR30329:SF18">
    <property type="entry name" value="MOTILITY PROTEIN B"/>
    <property type="match status" value="1"/>
</dbReference>
<evidence type="ECO:0000256" key="8">
    <source>
        <dbReference type="SAM" id="MobiDB-lite"/>
    </source>
</evidence>
<feature type="compositionally biased region" description="Basic and acidic residues" evidence="8">
    <location>
        <begin position="121"/>
        <end position="131"/>
    </location>
</feature>
<comment type="similarity">
    <text evidence="2">Belongs to the MotB family.</text>
</comment>
<evidence type="ECO:0000259" key="10">
    <source>
        <dbReference type="PROSITE" id="PS51123"/>
    </source>
</evidence>
<keyword evidence="6 7" id="KW-0472">Membrane</keyword>
<reference evidence="11 12" key="1">
    <citation type="submission" date="2018-04" db="EMBL/GenBank/DDBJ databases">
        <title>Complete genome sequence of Hydrogenophilus thermoluteolus TH-1.</title>
        <authorList>
            <person name="Arai H."/>
        </authorList>
    </citation>
    <scope>NUCLEOTIDE SEQUENCE [LARGE SCALE GENOMIC DNA]</scope>
    <source>
        <strain evidence="11 12">TH-1</strain>
    </source>
</reference>